<organism evidence="10 11">
    <name type="scientific">Ciona intestinalis</name>
    <name type="common">Transparent sea squirt</name>
    <name type="synonym">Ascidia intestinalis</name>
    <dbReference type="NCBI Taxonomy" id="7719"/>
    <lineage>
        <taxon>Eukaryota</taxon>
        <taxon>Metazoa</taxon>
        <taxon>Chordata</taxon>
        <taxon>Tunicata</taxon>
        <taxon>Ascidiacea</taxon>
        <taxon>Phlebobranchia</taxon>
        <taxon>Cionidae</taxon>
        <taxon>Ciona</taxon>
    </lineage>
</organism>
<feature type="domain" description="Ig-like" evidence="9">
    <location>
        <begin position="127"/>
        <end position="227"/>
    </location>
</feature>
<evidence type="ECO:0000256" key="3">
    <source>
        <dbReference type="ARBA" id="ARBA00022692"/>
    </source>
</evidence>
<gene>
    <name evidence="10" type="primary">LOC100175422</name>
</gene>
<feature type="transmembrane region" description="Helical" evidence="8">
    <location>
        <begin position="240"/>
        <end position="260"/>
    </location>
</feature>
<evidence type="ECO:0000256" key="5">
    <source>
        <dbReference type="ARBA" id="ARBA00022989"/>
    </source>
</evidence>
<evidence type="ECO:0000259" key="9">
    <source>
        <dbReference type="PROSITE" id="PS50835"/>
    </source>
</evidence>
<dbReference type="GeneTree" id="ENSGT00530000063991"/>
<dbReference type="InterPro" id="IPR036179">
    <property type="entry name" value="Ig-like_dom_sf"/>
</dbReference>
<evidence type="ECO:0000256" key="4">
    <source>
        <dbReference type="ARBA" id="ARBA00022729"/>
    </source>
</evidence>
<dbReference type="InterPro" id="IPR013783">
    <property type="entry name" value="Ig-like_fold"/>
</dbReference>
<dbReference type="Proteomes" id="UP000008144">
    <property type="component" value="Unassembled WGS sequence"/>
</dbReference>
<evidence type="ECO:0000313" key="10">
    <source>
        <dbReference type="Ensembl" id="ENSCINP00000013192.3"/>
    </source>
</evidence>
<sequence>MHRLAVYHLNVVDVLHMQTIYLDADEQPHDNGRYGIDWITWHWTAWQECDRCDVAGERRRYGFCYTSETSLDDVIGRRLPCRSRLLPEVKRQRLMRFHDYVAIASCTSRCKKKPDHYYVDANTGKLPVVPHQVTRQLIQQTTGSSVNLSCTDASPNSAVGWQFINGSMGNVVHLTKYAVNRKQLLHIATSIRQDDSLYIESISNTNKGYYVCYADQQLVASYRLQVTSGLFDLNMFLDSLIYLVLFIVILVFVMTAIAVIRSGLFRDTKY</sequence>
<keyword evidence="6 8" id="KW-0472">Membrane</keyword>
<dbReference type="PROSITE" id="PS50835">
    <property type="entry name" value="IG_LIKE"/>
    <property type="match status" value="1"/>
</dbReference>
<dbReference type="Gene3D" id="2.60.40.10">
    <property type="entry name" value="Immunoglobulins"/>
    <property type="match status" value="1"/>
</dbReference>
<dbReference type="PANTHER" id="PTHR32178:SF6">
    <property type="entry name" value="IG-LIKE DOMAIN-CONTAINING PROTEIN"/>
    <property type="match status" value="1"/>
</dbReference>
<name>F6RE92_CIOIN</name>
<dbReference type="Ensembl" id="ENSCINT00000013192.3">
    <property type="protein sequence ID" value="ENSCINP00000013192.3"/>
    <property type="gene ID" value="ENSCING00000014911.2"/>
</dbReference>
<protein>
    <submittedName>
        <fullName evidence="10">Ig-like V-type domain-containing protein FAM187A</fullName>
    </submittedName>
</protein>
<dbReference type="InterPro" id="IPR007110">
    <property type="entry name" value="Ig-like_dom"/>
</dbReference>
<reference evidence="11" key="1">
    <citation type="journal article" date="2002" name="Science">
        <title>The draft genome of Ciona intestinalis: insights into chordate and vertebrate origins.</title>
        <authorList>
            <person name="Dehal P."/>
            <person name="Satou Y."/>
            <person name="Campbell R.K."/>
            <person name="Chapman J."/>
            <person name="Degnan B."/>
            <person name="De Tomaso A."/>
            <person name="Davidson B."/>
            <person name="Di Gregorio A."/>
            <person name="Gelpke M."/>
            <person name="Goodstein D.M."/>
            <person name="Harafuji N."/>
            <person name="Hastings K.E."/>
            <person name="Ho I."/>
            <person name="Hotta K."/>
            <person name="Huang W."/>
            <person name="Kawashima T."/>
            <person name="Lemaire P."/>
            <person name="Martinez D."/>
            <person name="Meinertzhagen I.A."/>
            <person name="Necula S."/>
            <person name="Nonaka M."/>
            <person name="Putnam N."/>
            <person name="Rash S."/>
            <person name="Saiga H."/>
            <person name="Satake M."/>
            <person name="Terry A."/>
            <person name="Yamada L."/>
            <person name="Wang H.G."/>
            <person name="Awazu S."/>
            <person name="Azumi K."/>
            <person name="Boore J."/>
            <person name="Branno M."/>
            <person name="Chin-Bow S."/>
            <person name="DeSantis R."/>
            <person name="Doyle S."/>
            <person name="Francino P."/>
            <person name="Keys D.N."/>
            <person name="Haga S."/>
            <person name="Hayashi H."/>
            <person name="Hino K."/>
            <person name="Imai K.S."/>
            <person name="Inaba K."/>
            <person name="Kano S."/>
            <person name="Kobayashi K."/>
            <person name="Kobayashi M."/>
            <person name="Lee B.I."/>
            <person name="Makabe K.W."/>
            <person name="Manohar C."/>
            <person name="Matassi G."/>
            <person name="Medina M."/>
            <person name="Mochizuki Y."/>
            <person name="Mount S."/>
            <person name="Morishita T."/>
            <person name="Miura S."/>
            <person name="Nakayama A."/>
            <person name="Nishizaka S."/>
            <person name="Nomoto H."/>
            <person name="Ohta F."/>
            <person name="Oishi K."/>
            <person name="Rigoutsos I."/>
            <person name="Sano M."/>
            <person name="Sasaki A."/>
            <person name="Sasakura Y."/>
            <person name="Shoguchi E."/>
            <person name="Shin-i T."/>
            <person name="Spagnuolo A."/>
            <person name="Stainier D."/>
            <person name="Suzuki M.M."/>
            <person name="Tassy O."/>
            <person name="Takatori N."/>
            <person name="Tokuoka M."/>
            <person name="Yagi K."/>
            <person name="Yoshizaki F."/>
            <person name="Wada S."/>
            <person name="Zhang C."/>
            <person name="Hyatt P.D."/>
            <person name="Larimer F."/>
            <person name="Detter C."/>
            <person name="Doggett N."/>
            <person name="Glavina T."/>
            <person name="Hawkins T."/>
            <person name="Richardson P."/>
            <person name="Lucas S."/>
            <person name="Kohara Y."/>
            <person name="Levine M."/>
            <person name="Satoh N."/>
            <person name="Rokhsar D.S."/>
        </authorList>
    </citation>
    <scope>NUCLEOTIDE SEQUENCE [LARGE SCALE GENOMIC DNA]</scope>
</reference>
<proteinExistence type="inferred from homology"/>
<keyword evidence="3 8" id="KW-0812">Transmembrane</keyword>
<dbReference type="InParanoid" id="F6RE92"/>
<dbReference type="OrthoDB" id="9899560at2759"/>
<reference evidence="10" key="3">
    <citation type="submission" date="2025-09" db="UniProtKB">
        <authorList>
            <consortium name="Ensembl"/>
        </authorList>
    </citation>
    <scope>IDENTIFICATION</scope>
</reference>
<dbReference type="OMA" id="DTAPYNC"/>
<accession>A0A1W2W9D5</accession>
<dbReference type="GeneID" id="100175422"/>
<dbReference type="STRING" id="7719.ENSCINP00000013192"/>
<dbReference type="PANTHER" id="PTHR32178">
    <property type="entry name" value="FAM187"/>
    <property type="match status" value="1"/>
</dbReference>
<dbReference type="GO" id="GO:0016020">
    <property type="term" value="C:membrane"/>
    <property type="evidence" value="ECO:0007669"/>
    <property type="project" value="UniProtKB-SubCell"/>
</dbReference>
<evidence type="ECO:0000256" key="6">
    <source>
        <dbReference type="ARBA" id="ARBA00023136"/>
    </source>
</evidence>
<keyword evidence="11" id="KW-1185">Reference proteome</keyword>
<dbReference type="HOGENOM" id="CLU_1030389_0_0_1"/>
<evidence type="ECO:0000256" key="2">
    <source>
        <dbReference type="ARBA" id="ARBA00008727"/>
    </source>
</evidence>
<dbReference type="InterPro" id="IPR039311">
    <property type="entry name" value="FAM187A/B"/>
</dbReference>
<keyword evidence="5 8" id="KW-1133">Transmembrane helix</keyword>
<comment type="similarity">
    <text evidence="2">Belongs to the FAM187 family.</text>
</comment>
<keyword evidence="4" id="KW-0732">Signal</keyword>
<evidence type="ECO:0000313" key="11">
    <source>
        <dbReference type="Proteomes" id="UP000008144"/>
    </source>
</evidence>
<dbReference type="AlphaFoldDB" id="F6RE92"/>
<evidence type="ECO:0000256" key="8">
    <source>
        <dbReference type="SAM" id="Phobius"/>
    </source>
</evidence>
<reference evidence="10" key="2">
    <citation type="submission" date="2025-08" db="UniProtKB">
        <authorList>
            <consortium name="Ensembl"/>
        </authorList>
    </citation>
    <scope>IDENTIFICATION</scope>
</reference>
<evidence type="ECO:0000256" key="7">
    <source>
        <dbReference type="ARBA" id="ARBA00023180"/>
    </source>
</evidence>
<evidence type="ECO:0000256" key="1">
    <source>
        <dbReference type="ARBA" id="ARBA00004479"/>
    </source>
</evidence>
<comment type="subcellular location">
    <subcellularLocation>
        <location evidence="1">Membrane</location>
        <topology evidence="1">Single-pass type I membrane protein</topology>
    </subcellularLocation>
</comment>
<accession>F6RE92</accession>
<dbReference type="KEGG" id="cin:100175422"/>
<dbReference type="SUPFAM" id="SSF48726">
    <property type="entry name" value="Immunoglobulin"/>
    <property type="match status" value="1"/>
</dbReference>
<keyword evidence="7" id="KW-0325">Glycoprotein</keyword>